<organism evidence="1 2">
    <name type="scientific">Streptomyces ficellus</name>
    <dbReference type="NCBI Taxonomy" id="1977088"/>
    <lineage>
        <taxon>Bacteria</taxon>
        <taxon>Bacillati</taxon>
        <taxon>Actinomycetota</taxon>
        <taxon>Actinomycetes</taxon>
        <taxon>Kitasatosporales</taxon>
        <taxon>Streptomycetaceae</taxon>
        <taxon>Streptomyces</taxon>
    </lineage>
</organism>
<dbReference type="Gene3D" id="3.30.750.24">
    <property type="entry name" value="STAS domain"/>
    <property type="match status" value="1"/>
</dbReference>
<dbReference type="RefSeq" id="WP_290113857.1">
    <property type="nucleotide sequence ID" value="NZ_JAUEPL010000035.1"/>
</dbReference>
<keyword evidence="2" id="KW-1185">Reference proteome</keyword>
<comment type="caution">
    <text evidence="1">The sequence shown here is derived from an EMBL/GenBank/DDBJ whole genome shotgun (WGS) entry which is preliminary data.</text>
</comment>
<reference evidence="1" key="1">
    <citation type="submission" date="2023-06" db="EMBL/GenBank/DDBJ databases">
        <title>WGS-Sequencing of Streptomyces ficellus isolate 21 collected from sand in Gara Djebilet Iron Mine in Algeria.</title>
        <authorList>
            <person name="Zegers G.P."/>
            <person name="Gomez A."/>
            <person name="Gueddou A."/>
            <person name="Zahara A.F."/>
            <person name="Worth M."/>
            <person name="Sevigny J.L."/>
            <person name="Tisa L."/>
        </authorList>
    </citation>
    <scope>NUCLEOTIDE SEQUENCE</scope>
    <source>
        <strain evidence="1">AS11</strain>
    </source>
</reference>
<gene>
    <name evidence="1" type="ORF">QWM81_21565</name>
</gene>
<evidence type="ECO:0000313" key="2">
    <source>
        <dbReference type="Proteomes" id="UP001174050"/>
    </source>
</evidence>
<dbReference type="SUPFAM" id="SSF52091">
    <property type="entry name" value="SpoIIaa-like"/>
    <property type="match status" value="1"/>
</dbReference>
<dbReference type="Proteomes" id="UP001174050">
    <property type="component" value="Unassembled WGS sequence"/>
</dbReference>
<accession>A0ABT7ZAQ6</accession>
<sequence>MRFRGSNALLTVRQATQDAGAALALAAISGRLQSLLSMVGAEMNFNIAPAVEQARLLLAEPANNSEAEPA</sequence>
<evidence type="ECO:0000313" key="1">
    <source>
        <dbReference type="EMBL" id="MDN3296589.1"/>
    </source>
</evidence>
<protein>
    <submittedName>
        <fullName evidence="1">Uncharacterized protein</fullName>
    </submittedName>
</protein>
<dbReference type="EMBL" id="JAUEPL010000035">
    <property type="protein sequence ID" value="MDN3296589.1"/>
    <property type="molecule type" value="Genomic_DNA"/>
</dbReference>
<dbReference type="InterPro" id="IPR036513">
    <property type="entry name" value="STAS_dom_sf"/>
</dbReference>
<proteinExistence type="predicted"/>
<name>A0ABT7ZAQ6_9ACTN</name>